<dbReference type="InterPro" id="IPR013126">
    <property type="entry name" value="Hsp_70_fam"/>
</dbReference>
<dbReference type="SUPFAM" id="SSF53067">
    <property type="entry name" value="Actin-like ATPase domain"/>
    <property type="match status" value="2"/>
</dbReference>
<proteinExistence type="predicted"/>
<dbReference type="InterPro" id="IPR029047">
    <property type="entry name" value="HSP70_peptide-bd_sf"/>
</dbReference>
<accession>A0A1Y2ANB8</accession>
<feature type="compositionally biased region" description="Basic and acidic residues" evidence="3">
    <location>
        <begin position="800"/>
        <end position="817"/>
    </location>
</feature>
<dbReference type="InterPro" id="IPR018181">
    <property type="entry name" value="Heat_shock_70_CS"/>
</dbReference>
<dbReference type="Gene3D" id="2.60.34.10">
    <property type="entry name" value="Substrate Binding Domain Of DNAk, Chain A, domain 1"/>
    <property type="match status" value="1"/>
</dbReference>
<dbReference type="Gene3D" id="3.30.30.30">
    <property type="match status" value="1"/>
</dbReference>
<dbReference type="Gene3D" id="1.20.1270.10">
    <property type="match status" value="1"/>
</dbReference>
<feature type="compositionally biased region" description="Low complexity" evidence="3">
    <location>
        <begin position="818"/>
        <end position="831"/>
    </location>
</feature>
<name>A0A1Y2ANB8_9FUNG</name>
<sequence length="855" mass="96003">MSVVGIDFGNLNTVIAVARNRGIDVVCNEVSNRKTPSLVSFGPKQRYLGESAKTQENSNFKNTVSQLKRLIGRQFSDPEVQQIEAPFINAPIVEGDRGEAAVKVMYQYEQKIFTFTQLVAMYLGKIKDITSSELKIPISDCVISVPGWFTEKQRRALIDAADITGLNVLRLINDTTASALGYGITKTDLPDPSLPNCKPKIVAFVDIGHSNAQVSIVSFIKGKLTVKGTSYNPNFGGRNLDMALVKHCAEQIKEKYKMDVLTNPKATFRLRTQCEKTKKILSANPVTILNVENIMNDRDVSMTVKRDEFEELIKPYLDTLEPLLQDALKVANVTIDDIDSVELVGGTTRIPSVKKILNDFFSGSDDVSKSKLSTTLNQDECVARGCAFMCAIHSPVFRVREFTVQDCNDYPIEINWDSNAFEGPVPEGKVEIFSIGNSVPSAKRCTFSCPLANIPNGNSVSCQINGNYIYDRSVERGMPKAIAPAIGEWTINNIKPVENLEAEKVNVTVIARLNQNGFVEFTDPTLLEEVMVEVKEEKKEEKKEESKKENSEEKKEGEETKVNSEAMETETSEAPEAEKQAKMKKVIRKHPLTIVSKNTSLPTSIMNTYREAESQMAAQDKLVIDTEYKKNALEEYVYDTRSKVSYTYDEYVDPKIKDNFLKQLDDMEEWLYTDEGSESTKSVYVKKLDELKKIGDPIALRYHESSERPQAERALRDSVDQYQKQITAGDGKYDHLTEEEIKKVKDELTNKLNWLNSVIEAQNQKQKWEDLVVTSSDILKERENMQFTINPILNKPKPAPPKEEKKPETPAAEEKPAENTGNTENANAPAAENEDSTVPMEEDTKTTDETAMEVD</sequence>
<dbReference type="Gene3D" id="3.30.420.40">
    <property type="match status" value="2"/>
</dbReference>
<evidence type="ECO:0000313" key="4">
    <source>
        <dbReference type="EMBL" id="ORY23974.1"/>
    </source>
</evidence>
<protein>
    <submittedName>
        <fullName evidence="4">Heat shock protein 70</fullName>
    </submittedName>
</protein>
<dbReference type="InterPro" id="IPR029048">
    <property type="entry name" value="HSP70_C_sf"/>
</dbReference>
<dbReference type="GO" id="GO:0005829">
    <property type="term" value="C:cytosol"/>
    <property type="evidence" value="ECO:0007669"/>
    <property type="project" value="TreeGrafter"/>
</dbReference>
<dbReference type="PROSITE" id="PS01036">
    <property type="entry name" value="HSP70_3"/>
    <property type="match status" value="1"/>
</dbReference>
<dbReference type="OrthoDB" id="434160at2759"/>
<dbReference type="EMBL" id="MCOG01000228">
    <property type="protein sequence ID" value="ORY23974.1"/>
    <property type="molecule type" value="Genomic_DNA"/>
</dbReference>
<feature type="region of interest" description="Disordered" evidence="3">
    <location>
        <begin position="536"/>
        <end position="581"/>
    </location>
</feature>
<evidence type="ECO:0000313" key="5">
    <source>
        <dbReference type="Proteomes" id="UP000193920"/>
    </source>
</evidence>
<dbReference type="AlphaFoldDB" id="A0A1Y2ANB8"/>
<comment type="caution">
    <text evidence="4">The sequence shown here is derived from an EMBL/GenBank/DDBJ whole genome shotgun (WGS) entry which is preliminary data.</text>
</comment>
<keyword evidence="1" id="KW-0547">Nucleotide-binding</keyword>
<dbReference type="GO" id="GO:0140662">
    <property type="term" value="F:ATP-dependent protein folding chaperone"/>
    <property type="evidence" value="ECO:0007669"/>
    <property type="project" value="InterPro"/>
</dbReference>
<reference evidence="4 5" key="1">
    <citation type="submission" date="2016-08" db="EMBL/GenBank/DDBJ databases">
        <title>A Parts List for Fungal Cellulosomes Revealed by Comparative Genomics.</title>
        <authorList>
            <consortium name="DOE Joint Genome Institute"/>
            <person name="Haitjema C.H."/>
            <person name="Gilmore S.P."/>
            <person name="Henske J.K."/>
            <person name="Solomon K.V."/>
            <person name="De Groot R."/>
            <person name="Kuo A."/>
            <person name="Mondo S.J."/>
            <person name="Salamov A.A."/>
            <person name="Labutti K."/>
            <person name="Zhao Z."/>
            <person name="Chiniquy J."/>
            <person name="Barry K."/>
            <person name="Brewer H.M."/>
            <person name="Purvine S.O."/>
            <person name="Wright A.T."/>
            <person name="Boxma B."/>
            <person name="Van Alen T."/>
            <person name="Hackstein J.H."/>
            <person name="Baker S.E."/>
            <person name="Grigoriev I.V."/>
            <person name="O'Malley M.A."/>
        </authorList>
    </citation>
    <scope>NUCLEOTIDE SEQUENCE [LARGE SCALE GENOMIC DNA]</scope>
    <source>
        <strain evidence="4 5">G1</strain>
    </source>
</reference>
<keyword evidence="5" id="KW-1185">Reference proteome</keyword>
<dbReference type="GO" id="GO:0005634">
    <property type="term" value="C:nucleus"/>
    <property type="evidence" value="ECO:0007669"/>
    <property type="project" value="TreeGrafter"/>
</dbReference>
<dbReference type="FunFam" id="3.30.420.40:FF:000171">
    <property type="entry name" value="Heat shock 70 kDa protein 4"/>
    <property type="match status" value="2"/>
</dbReference>
<dbReference type="PANTHER" id="PTHR45639:SF4">
    <property type="entry name" value="HSC70CB, ISOFORM G"/>
    <property type="match status" value="1"/>
</dbReference>
<keyword evidence="4" id="KW-0346">Stress response</keyword>
<dbReference type="GO" id="GO:0005524">
    <property type="term" value="F:ATP binding"/>
    <property type="evidence" value="ECO:0007669"/>
    <property type="project" value="UniProtKB-KW"/>
</dbReference>
<dbReference type="FunFam" id="3.90.640.10:FF:000004">
    <property type="entry name" value="Heat shock 70 kDa protein 4"/>
    <property type="match status" value="1"/>
</dbReference>
<dbReference type="SUPFAM" id="SSF100934">
    <property type="entry name" value="Heat shock protein 70kD (HSP70), C-terminal subdomain"/>
    <property type="match status" value="2"/>
</dbReference>
<dbReference type="STRING" id="1754190.A0A1Y2ANB8"/>
<dbReference type="PANTHER" id="PTHR45639">
    <property type="entry name" value="HSC70CB, ISOFORM G-RELATED"/>
    <property type="match status" value="1"/>
</dbReference>
<dbReference type="Proteomes" id="UP000193920">
    <property type="component" value="Unassembled WGS sequence"/>
</dbReference>
<dbReference type="Pfam" id="PF00012">
    <property type="entry name" value="HSP70"/>
    <property type="match status" value="1"/>
</dbReference>
<dbReference type="FunFam" id="1.20.1270.10:FF:000002">
    <property type="entry name" value="Heat shock 70 kDa protein 4"/>
    <property type="match status" value="1"/>
</dbReference>
<feature type="compositionally biased region" description="Basic and acidic residues" evidence="3">
    <location>
        <begin position="536"/>
        <end position="562"/>
    </location>
</feature>
<dbReference type="FunFam" id="3.30.30.30:FF:000002">
    <property type="entry name" value="Heat shock 70 kDa protein 4"/>
    <property type="match status" value="1"/>
</dbReference>
<dbReference type="InterPro" id="IPR043129">
    <property type="entry name" value="ATPase_NBD"/>
</dbReference>
<organism evidence="4 5">
    <name type="scientific">Neocallimastix californiae</name>
    <dbReference type="NCBI Taxonomy" id="1754190"/>
    <lineage>
        <taxon>Eukaryota</taxon>
        <taxon>Fungi</taxon>
        <taxon>Fungi incertae sedis</taxon>
        <taxon>Chytridiomycota</taxon>
        <taxon>Chytridiomycota incertae sedis</taxon>
        <taxon>Neocallimastigomycetes</taxon>
        <taxon>Neocallimastigales</taxon>
        <taxon>Neocallimastigaceae</taxon>
        <taxon>Neocallimastix</taxon>
    </lineage>
</organism>
<evidence type="ECO:0000256" key="3">
    <source>
        <dbReference type="SAM" id="MobiDB-lite"/>
    </source>
</evidence>
<gene>
    <name evidence="4" type="ORF">LY90DRAFT_662334</name>
</gene>
<evidence type="ECO:0000256" key="1">
    <source>
        <dbReference type="ARBA" id="ARBA00022741"/>
    </source>
</evidence>
<dbReference type="PRINTS" id="PR00301">
    <property type="entry name" value="HEATSHOCK70"/>
</dbReference>
<keyword evidence="2" id="KW-0067">ATP-binding</keyword>
<feature type="region of interest" description="Disordered" evidence="3">
    <location>
        <begin position="789"/>
        <end position="855"/>
    </location>
</feature>
<evidence type="ECO:0000256" key="2">
    <source>
        <dbReference type="ARBA" id="ARBA00022840"/>
    </source>
</evidence>
<dbReference type="Gene3D" id="3.90.640.10">
    <property type="entry name" value="Actin, Chain A, domain 4"/>
    <property type="match status" value="1"/>
</dbReference>